<dbReference type="InterPro" id="IPR058452">
    <property type="entry name" value="DUF8139"/>
</dbReference>
<name>A0A6B0VQC8_9EURY</name>
<organism evidence="2 3">
    <name type="scientific">Natronorubrum halalkaliphilum</name>
    <dbReference type="NCBI Taxonomy" id="2691917"/>
    <lineage>
        <taxon>Archaea</taxon>
        <taxon>Methanobacteriati</taxon>
        <taxon>Methanobacteriota</taxon>
        <taxon>Stenosarchaea group</taxon>
        <taxon>Halobacteria</taxon>
        <taxon>Halobacteriales</taxon>
        <taxon>Natrialbaceae</taxon>
        <taxon>Natronorubrum</taxon>
    </lineage>
</organism>
<dbReference type="OrthoDB" id="257139at2157"/>
<accession>A0A6B0VQC8</accession>
<reference evidence="2 3" key="1">
    <citation type="submission" date="2020-01" db="EMBL/GenBank/DDBJ databases">
        <title>Natronorubrum sp. JWXQ-INN 674 isolated from Inner Mongolia Autonomous Region of China.</title>
        <authorList>
            <person name="Xue Q."/>
        </authorList>
    </citation>
    <scope>NUCLEOTIDE SEQUENCE [LARGE SCALE GENOMIC DNA]</scope>
    <source>
        <strain evidence="2 3">JWXQ-INN-674</strain>
    </source>
</reference>
<proteinExistence type="predicted"/>
<gene>
    <name evidence="2" type="ORF">GS429_15865</name>
</gene>
<dbReference type="AlphaFoldDB" id="A0A6B0VQC8"/>
<keyword evidence="3" id="KW-1185">Reference proteome</keyword>
<dbReference type="RefSeq" id="WP_160066318.1">
    <property type="nucleotide sequence ID" value="NZ_WUYX01000053.1"/>
</dbReference>
<evidence type="ECO:0000313" key="2">
    <source>
        <dbReference type="EMBL" id="MXV63505.1"/>
    </source>
</evidence>
<feature type="domain" description="DUF8139" evidence="1">
    <location>
        <begin position="10"/>
        <end position="84"/>
    </location>
</feature>
<dbReference type="Pfam" id="PF26460">
    <property type="entry name" value="DUF8139"/>
    <property type="match status" value="1"/>
</dbReference>
<evidence type="ECO:0000313" key="3">
    <source>
        <dbReference type="Proteomes" id="UP000434101"/>
    </source>
</evidence>
<protein>
    <recommendedName>
        <fullName evidence="1">DUF8139 domain-containing protein</fullName>
    </recommendedName>
</protein>
<dbReference type="EMBL" id="WUYX01000053">
    <property type="protein sequence ID" value="MXV63505.1"/>
    <property type="molecule type" value="Genomic_DNA"/>
</dbReference>
<dbReference type="Proteomes" id="UP000434101">
    <property type="component" value="Unassembled WGS sequence"/>
</dbReference>
<sequence>MEDVPQPAPEPYSIGERVRVYVAEDDPDRRFHGSECVVVDRFEDSLGGETGRALDRYSYRVRPADGDNPLPVGFRHFDLVPIAENE</sequence>
<comment type="caution">
    <text evidence="2">The sequence shown here is derived from an EMBL/GenBank/DDBJ whole genome shotgun (WGS) entry which is preliminary data.</text>
</comment>
<evidence type="ECO:0000259" key="1">
    <source>
        <dbReference type="Pfam" id="PF26460"/>
    </source>
</evidence>